<reference evidence="1" key="1">
    <citation type="journal article" date="2015" name="Nature">
        <title>Complex archaea that bridge the gap between prokaryotes and eukaryotes.</title>
        <authorList>
            <person name="Spang A."/>
            <person name="Saw J.H."/>
            <person name="Jorgensen S.L."/>
            <person name="Zaremba-Niedzwiedzka K."/>
            <person name="Martijn J."/>
            <person name="Lind A.E."/>
            <person name="van Eijk R."/>
            <person name="Schleper C."/>
            <person name="Guy L."/>
            <person name="Ettema T.J."/>
        </authorList>
    </citation>
    <scope>NUCLEOTIDE SEQUENCE</scope>
</reference>
<accession>A0A0F9Q9I1</accession>
<evidence type="ECO:0000313" key="1">
    <source>
        <dbReference type="EMBL" id="KKN09826.1"/>
    </source>
</evidence>
<organism evidence="1">
    <name type="scientific">marine sediment metagenome</name>
    <dbReference type="NCBI Taxonomy" id="412755"/>
    <lineage>
        <taxon>unclassified sequences</taxon>
        <taxon>metagenomes</taxon>
        <taxon>ecological metagenomes</taxon>
    </lineage>
</organism>
<gene>
    <name evidence="1" type="ORF">LCGC14_1042760</name>
</gene>
<dbReference type="AlphaFoldDB" id="A0A0F9Q9I1"/>
<sequence>MNKPDLSKPAKYKVLTKGRIFLLRKRRKWLIFSWYETIFETYEASEIIKKANELTGIDIQNDPYEII</sequence>
<comment type="caution">
    <text evidence="1">The sequence shown here is derived from an EMBL/GenBank/DDBJ whole genome shotgun (WGS) entry which is preliminary data.</text>
</comment>
<proteinExistence type="predicted"/>
<protein>
    <submittedName>
        <fullName evidence="1">Uncharacterized protein</fullName>
    </submittedName>
</protein>
<dbReference type="EMBL" id="LAZR01004304">
    <property type="protein sequence ID" value="KKN09826.1"/>
    <property type="molecule type" value="Genomic_DNA"/>
</dbReference>
<name>A0A0F9Q9I1_9ZZZZ</name>